<accession>E3DRC6</accession>
<evidence type="ECO:0008006" key="4">
    <source>
        <dbReference type="Google" id="ProtNLM"/>
    </source>
</evidence>
<keyword evidence="3" id="KW-1185">Reference proteome</keyword>
<dbReference type="AlphaFoldDB" id="E3DRC6"/>
<dbReference type="SUPFAM" id="SSF56935">
    <property type="entry name" value="Porins"/>
    <property type="match status" value="1"/>
</dbReference>
<proteinExistence type="predicted"/>
<feature type="signal peptide" evidence="1">
    <location>
        <begin position="1"/>
        <end position="24"/>
    </location>
</feature>
<dbReference type="RefSeq" id="WP_014554075.1">
    <property type="nucleotide sequence ID" value="NC_017455.1"/>
</dbReference>
<dbReference type="HOGENOM" id="CLU_1127827_0_0_9"/>
<dbReference type="PATRIC" id="fig|572479.3.peg.1968"/>
<sequence length="241" mass="26574">MKKKIIVMLMVLLSVGLMAGHAAASDWEAIGGMAITEVTLDKWNGTIDDLNETYFDENGLIAQKGLPVNDVEKMDNIDRVPIVYLGAQKALTENWDGTIRYEYIFGGVEGSANIGGEEGSANIGGEEHEHTAETDVRLHGLAFLTDYNLNERWSLGGGLGFYRGTKNQNLVGSRFGKKEGDTDYDLDAVSYRLGLAYERSFAENWNVNAALGYIYMEIDDQDEGNVYSKGFSYSLGVGYNF</sequence>
<dbReference type="Gene3D" id="2.40.128.130">
    <property type="entry name" value="Autotransporter beta-domain"/>
    <property type="match status" value="1"/>
</dbReference>
<evidence type="ECO:0000313" key="2">
    <source>
        <dbReference type="EMBL" id="ADO78058.1"/>
    </source>
</evidence>
<gene>
    <name evidence="2" type="ordered locus">Hprae_1933</name>
</gene>
<organism evidence="2 3">
    <name type="scientific">Halanaerobium praevalens (strain ATCC 33744 / DSM 2228 / GSL)</name>
    <dbReference type="NCBI Taxonomy" id="572479"/>
    <lineage>
        <taxon>Bacteria</taxon>
        <taxon>Bacillati</taxon>
        <taxon>Bacillota</taxon>
        <taxon>Clostridia</taxon>
        <taxon>Halanaerobiales</taxon>
        <taxon>Halanaerobiaceae</taxon>
        <taxon>Halanaerobium</taxon>
    </lineage>
</organism>
<dbReference type="eggNOG" id="COG3637">
    <property type="taxonomic scope" value="Bacteria"/>
</dbReference>
<dbReference type="InterPro" id="IPR036709">
    <property type="entry name" value="Autotransporte_beta_dom_sf"/>
</dbReference>
<dbReference type="OrthoDB" id="2111341at2"/>
<protein>
    <recommendedName>
        <fullName evidence="4">Outer membrane protein beta-barrel domain-containing protein</fullName>
    </recommendedName>
</protein>
<reference evidence="2 3" key="2">
    <citation type="journal article" date="2011" name="Stand. Genomic Sci.">
        <title>Complete genome sequence of the extremely halophilic Halanaerobium praevalens type strain (GSL).</title>
        <authorList>
            <person name="Ivanova N."/>
            <person name="Sikorski J."/>
            <person name="Chertkov O."/>
            <person name="Nolan M."/>
            <person name="Lucas S."/>
            <person name="Hammon N."/>
            <person name="Deshpande S."/>
            <person name="Cheng J.F."/>
            <person name="Tapia R."/>
            <person name="Han C."/>
            <person name="Goodwin L."/>
            <person name="Pitluck S."/>
            <person name="Huntemann M."/>
            <person name="Liolios K."/>
            <person name="Pagani I."/>
            <person name="Mavromatis K."/>
            <person name="Ovchinikova G."/>
            <person name="Pati A."/>
            <person name="Chen A."/>
            <person name="Palaniappan K."/>
            <person name="Land M."/>
            <person name="Hauser L."/>
            <person name="Brambilla E.M."/>
            <person name="Kannan K.P."/>
            <person name="Rohde M."/>
            <person name="Tindall B.J."/>
            <person name="Goker M."/>
            <person name="Detter J.C."/>
            <person name="Woyke T."/>
            <person name="Bristow J."/>
            <person name="Eisen J.A."/>
            <person name="Markowitz V."/>
            <person name="Hugenholtz P."/>
            <person name="Kyrpides N.C."/>
            <person name="Klenk H.P."/>
            <person name="Lapidus A."/>
        </authorList>
    </citation>
    <scope>NUCLEOTIDE SEQUENCE [LARGE SCALE GENOMIC DNA]</scope>
    <source>
        <strain evidence="3">ATCC 33744 / DSM 2228 / GSL</strain>
    </source>
</reference>
<keyword evidence="1" id="KW-0732">Signal</keyword>
<reference evidence="3" key="1">
    <citation type="submission" date="2010-10" db="EMBL/GenBank/DDBJ databases">
        <title>The complete genome of Halanaerobium praevalens DSM 2228.</title>
        <authorList>
            <consortium name="US DOE Joint Genome Institute (JGI-PGF)"/>
            <person name="Lucas S."/>
            <person name="Copeland A."/>
            <person name="Lapidus A."/>
            <person name="Glavina del Rio T."/>
            <person name="Dalin E."/>
            <person name="Tice H."/>
            <person name="Bruce D."/>
            <person name="Goodwin L."/>
            <person name="Pitluck S."/>
            <person name="Kyrpides N."/>
            <person name="Mavromatis K."/>
            <person name="Ivanova N."/>
            <person name="Ovchinnikova G."/>
            <person name="Chertkov O."/>
            <person name="Detter J.C."/>
            <person name="Han C."/>
            <person name="Larimer F."/>
            <person name="Land M."/>
            <person name="Hauser L."/>
            <person name="Markowitz V."/>
            <person name="Cheng J.-F."/>
            <person name="Hugenholtz P."/>
            <person name="Woyke T."/>
            <person name="Wu D."/>
            <person name="Tindall B."/>
            <person name="Pomrenke H.G."/>
            <person name="Brambilla E."/>
            <person name="Klenk H.-P."/>
            <person name="Eisen J.A."/>
        </authorList>
    </citation>
    <scope>NUCLEOTIDE SEQUENCE [LARGE SCALE GENOMIC DNA]</scope>
    <source>
        <strain evidence="3">ATCC 33744 / DSM 2228 / GSL</strain>
    </source>
</reference>
<name>E3DRC6_HALPG</name>
<dbReference type="KEGG" id="hpk:Hprae_1933"/>
<dbReference type="Proteomes" id="UP000006866">
    <property type="component" value="Chromosome"/>
</dbReference>
<feature type="chain" id="PRO_5003168114" description="Outer membrane protein beta-barrel domain-containing protein" evidence="1">
    <location>
        <begin position="25"/>
        <end position="241"/>
    </location>
</feature>
<dbReference type="EMBL" id="CP002175">
    <property type="protein sequence ID" value="ADO78058.1"/>
    <property type="molecule type" value="Genomic_DNA"/>
</dbReference>
<dbReference type="STRING" id="572479.Hprae_1933"/>
<evidence type="ECO:0000256" key="1">
    <source>
        <dbReference type="SAM" id="SignalP"/>
    </source>
</evidence>
<evidence type="ECO:0000313" key="3">
    <source>
        <dbReference type="Proteomes" id="UP000006866"/>
    </source>
</evidence>